<comment type="caution">
    <text evidence="13">The sequence shown here is derived from an EMBL/GenBank/DDBJ whole genome shotgun (WGS) entry which is preliminary data.</text>
</comment>
<dbReference type="PROSITE" id="PS50146">
    <property type="entry name" value="DAGK"/>
    <property type="match status" value="1"/>
</dbReference>
<reference evidence="13" key="1">
    <citation type="submission" date="2022-08" db="EMBL/GenBank/DDBJ databases">
        <authorList>
            <person name="Marques A."/>
        </authorList>
    </citation>
    <scope>NUCLEOTIDE SEQUENCE</scope>
    <source>
        <strain evidence="13">RhyPub2mFocal</strain>
        <tissue evidence="13">Leaves</tissue>
    </source>
</reference>
<dbReference type="SMART" id="SM00109">
    <property type="entry name" value="C1"/>
    <property type="match status" value="2"/>
</dbReference>
<dbReference type="EC" id="2.7.1.107" evidence="8"/>
<feature type="domain" description="Phorbol-ester/DAG-type" evidence="11">
    <location>
        <begin position="66"/>
        <end position="119"/>
    </location>
</feature>
<dbReference type="Gene3D" id="3.30.60.20">
    <property type="match status" value="1"/>
</dbReference>
<feature type="domain" description="Phorbol-ester/DAG-type" evidence="11">
    <location>
        <begin position="131"/>
        <end position="194"/>
    </location>
</feature>
<keyword evidence="3" id="KW-0677">Repeat</keyword>
<evidence type="ECO:0000256" key="10">
    <source>
        <dbReference type="SAM" id="Phobius"/>
    </source>
</evidence>
<proteinExistence type="inferred from homology"/>
<dbReference type="Proteomes" id="UP001140206">
    <property type="component" value="Chromosome 2"/>
</dbReference>
<dbReference type="CDD" id="cd20805">
    <property type="entry name" value="C1_DGK_rpt2"/>
    <property type="match status" value="1"/>
</dbReference>
<evidence type="ECO:0000256" key="7">
    <source>
        <dbReference type="ARBA" id="ARBA00023016"/>
    </source>
</evidence>
<accession>A0AAV8F558</accession>
<dbReference type="SMART" id="SM00046">
    <property type="entry name" value="DAGKc"/>
    <property type="match status" value="1"/>
</dbReference>
<feature type="transmembrane region" description="Helical" evidence="10">
    <location>
        <begin position="12"/>
        <end position="34"/>
    </location>
</feature>
<evidence type="ECO:0000259" key="12">
    <source>
        <dbReference type="PROSITE" id="PS50146"/>
    </source>
</evidence>
<keyword evidence="2 8" id="KW-0808">Transferase</keyword>
<evidence type="ECO:0000256" key="3">
    <source>
        <dbReference type="ARBA" id="ARBA00022737"/>
    </source>
</evidence>
<evidence type="ECO:0000256" key="2">
    <source>
        <dbReference type="ARBA" id="ARBA00022679"/>
    </source>
</evidence>
<dbReference type="PROSITE" id="PS50081">
    <property type="entry name" value="ZF_DAG_PE_2"/>
    <property type="match status" value="2"/>
</dbReference>
<evidence type="ECO:0000259" key="11">
    <source>
        <dbReference type="PROSITE" id="PS50081"/>
    </source>
</evidence>
<keyword evidence="10" id="KW-0812">Transmembrane</keyword>
<comment type="catalytic activity">
    <reaction evidence="8">
        <text>a 1,2-diacyl-sn-glycerol + ATP = a 1,2-diacyl-sn-glycero-3-phosphate + ADP + H(+)</text>
        <dbReference type="Rhea" id="RHEA:10272"/>
        <dbReference type="ChEBI" id="CHEBI:15378"/>
        <dbReference type="ChEBI" id="CHEBI:17815"/>
        <dbReference type="ChEBI" id="CHEBI:30616"/>
        <dbReference type="ChEBI" id="CHEBI:58608"/>
        <dbReference type="ChEBI" id="CHEBI:456216"/>
        <dbReference type="EC" id="2.7.1.107"/>
    </reaction>
</comment>
<evidence type="ECO:0000313" key="14">
    <source>
        <dbReference type="Proteomes" id="UP001140206"/>
    </source>
</evidence>
<keyword evidence="14" id="KW-1185">Reference proteome</keyword>
<organism evidence="13 14">
    <name type="scientific">Rhynchospora pubera</name>
    <dbReference type="NCBI Taxonomy" id="906938"/>
    <lineage>
        <taxon>Eukaryota</taxon>
        <taxon>Viridiplantae</taxon>
        <taxon>Streptophyta</taxon>
        <taxon>Embryophyta</taxon>
        <taxon>Tracheophyta</taxon>
        <taxon>Spermatophyta</taxon>
        <taxon>Magnoliopsida</taxon>
        <taxon>Liliopsida</taxon>
        <taxon>Poales</taxon>
        <taxon>Cyperaceae</taxon>
        <taxon>Cyperoideae</taxon>
        <taxon>Rhynchosporeae</taxon>
        <taxon>Rhynchospora</taxon>
    </lineage>
</organism>
<dbReference type="Pfam" id="PF00781">
    <property type="entry name" value="DAGK_cat"/>
    <property type="match status" value="1"/>
</dbReference>
<evidence type="ECO:0000256" key="1">
    <source>
        <dbReference type="ARBA" id="ARBA00009280"/>
    </source>
</evidence>
<dbReference type="SMART" id="SM00045">
    <property type="entry name" value="DAGKa"/>
    <property type="match status" value="1"/>
</dbReference>
<dbReference type="AlphaFoldDB" id="A0AAV8F558"/>
<dbReference type="EMBL" id="JAMFTS010000002">
    <property type="protein sequence ID" value="KAJ4788189.1"/>
    <property type="molecule type" value="Genomic_DNA"/>
</dbReference>
<keyword evidence="4 8" id="KW-0547">Nucleotide-binding</keyword>
<dbReference type="Gene3D" id="2.60.200.40">
    <property type="match status" value="1"/>
</dbReference>
<dbReference type="PANTHER" id="PTHR11255:SF53">
    <property type="entry name" value="DIACYLGLYCEROL KINASE"/>
    <property type="match status" value="1"/>
</dbReference>
<sequence>MLHPKWQAISIYFLDYGWFSISAVAVILAIYYAINQLNNNVNLNFGRAIRATKRYQKSKHKVPEASHIWKKEPAIKSKGLKCCVCLKSVSAPHCQNMHRCDVCGATAHTNCSGNSHKDCKCVSMFGLECVRHQWAVQWVDMADRSEEASFCCYCEEPCGGVLVADAPVWYCMWCQRLVHVDCHANLAKETEDRCDLGPLRRVILSPLCVRQLHHVGTAILSSITHGANVVLTVGERFTGRGKKNKSGSNKGGNNAMATKQDIKATDVPARPVNGVVRENGENGVDKSEFDCTKGEKLITNDENGGQMVEVEGNGGKAAEKNDESVTEKVVENGENRAEKVEMQGRKSEKVEPEKSSIQHGQQNYEICDLPSDARPLLVFINKKSGAQRGNLLRQRLMILLNPIQVFELSKGQGPEVGLNFFRKVPHFRVLVCGGDGTVGWVLDAIEKQKFESPPPVAIVPAGTGNDLARILSWGGGLGSVTRRGGLLSLLQHVEYAAVTVLDRWKVNIKTTQSKASLSTKFINNYLGIGCDAKVALDIHNLREENPDKFYNQFMNKVLYAREGAKNIMDRTLANFPKQIKLEVDGSEIELPEDAEGVLVANIGSYMGGVDLWKNEENDVFDNFKPQSMHDKMLEVVSFTGMWHLGRLQVGLSRAERLAQGSYLKIEIMDPMPIQIDGEPWLQPPCTLEISHHGQAFMLKRISDETIARAASVVSDALVVVILFCSNLFSDLLKYFKLSKRPLSFLRLIAEFITFGIDHLI</sequence>
<dbReference type="InterPro" id="IPR002219">
    <property type="entry name" value="PKC_DAG/PE"/>
</dbReference>
<dbReference type="CDD" id="cd00029">
    <property type="entry name" value="C1"/>
    <property type="match status" value="1"/>
</dbReference>
<dbReference type="InterPro" id="IPR001206">
    <property type="entry name" value="Diacylglycerol_kinase_cat_dom"/>
</dbReference>
<gene>
    <name evidence="13" type="ORF">LUZ62_039435</name>
</gene>
<dbReference type="Pfam" id="PF00609">
    <property type="entry name" value="DAGK_acc"/>
    <property type="match status" value="1"/>
</dbReference>
<dbReference type="PANTHER" id="PTHR11255">
    <property type="entry name" value="DIACYLGLYCEROL KINASE"/>
    <property type="match status" value="1"/>
</dbReference>
<feature type="region of interest" description="Disordered" evidence="9">
    <location>
        <begin position="338"/>
        <end position="359"/>
    </location>
</feature>
<dbReference type="GO" id="GO:0016020">
    <property type="term" value="C:membrane"/>
    <property type="evidence" value="ECO:0007669"/>
    <property type="project" value="TreeGrafter"/>
</dbReference>
<dbReference type="InterPro" id="IPR017438">
    <property type="entry name" value="ATP-NAD_kinase_N"/>
</dbReference>
<dbReference type="GO" id="GO:0004143">
    <property type="term" value="F:ATP-dependent diacylglycerol kinase activity"/>
    <property type="evidence" value="ECO:0007669"/>
    <property type="project" value="UniProtKB-EC"/>
</dbReference>
<evidence type="ECO:0000256" key="8">
    <source>
        <dbReference type="RuleBase" id="RU361128"/>
    </source>
</evidence>
<dbReference type="FunFam" id="3.40.50.10330:FF:000006">
    <property type="entry name" value="Diacylglycerol kinase"/>
    <property type="match status" value="1"/>
</dbReference>
<protein>
    <recommendedName>
        <fullName evidence="8">Diacylglycerol kinase</fullName>
        <shortName evidence="8">DAG kinase</shortName>
        <ecNumber evidence="8">2.7.1.107</ecNumber>
    </recommendedName>
</protein>
<evidence type="ECO:0000313" key="13">
    <source>
        <dbReference type="EMBL" id="KAJ4788189.1"/>
    </source>
</evidence>
<dbReference type="InterPro" id="IPR037607">
    <property type="entry name" value="DGK"/>
</dbReference>
<dbReference type="FunFam" id="2.60.200.40:FF:000006">
    <property type="entry name" value="Diacylglycerol kinase"/>
    <property type="match status" value="1"/>
</dbReference>
<dbReference type="GO" id="GO:0007200">
    <property type="term" value="P:phospholipase C-activating G protein-coupled receptor signaling pathway"/>
    <property type="evidence" value="ECO:0007669"/>
    <property type="project" value="InterPro"/>
</dbReference>
<dbReference type="InterPro" id="IPR016064">
    <property type="entry name" value="NAD/diacylglycerol_kinase_sf"/>
</dbReference>
<dbReference type="GO" id="GO:0005524">
    <property type="term" value="F:ATP binding"/>
    <property type="evidence" value="ECO:0007669"/>
    <property type="project" value="UniProtKB-KW"/>
</dbReference>
<evidence type="ECO:0000256" key="9">
    <source>
        <dbReference type="SAM" id="MobiDB-lite"/>
    </source>
</evidence>
<feature type="domain" description="DAGKc" evidence="12">
    <location>
        <begin position="371"/>
        <end position="510"/>
    </location>
</feature>
<dbReference type="Pfam" id="PF00130">
    <property type="entry name" value="C1_1"/>
    <property type="match status" value="1"/>
</dbReference>
<keyword evidence="10" id="KW-1133">Transmembrane helix</keyword>
<feature type="compositionally biased region" description="Basic and acidic residues" evidence="9">
    <location>
        <begin position="338"/>
        <end position="356"/>
    </location>
</feature>
<dbReference type="InterPro" id="IPR000756">
    <property type="entry name" value="Diacylglycerol_kin_accessory"/>
</dbReference>
<keyword evidence="5 8" id="KW-0418">Kinase</keyword>
<dbReference type="SUPFAM" id="SSF111331">
    <property type="entry name" value="NAD kinase/diacylglycerol kinase-like"/>
    <property type="match status" value="1"/>
</dbReference>
<evidence type="ECO:0000256" key="5">
    <source>
        <dbReference type="ARBA" id="ARBA00022777"/>
    </source>
</evidence>
<keyword evidence="7" id="KW-0346">Stress response</keyword>
<name>A0AAV8F558_9POAL</name>
<evidence type="ECO:0000256" key="6">
    <source>
        <dbReference type="ARBA" id="ARBA00022840"/>
    </source>
</evidence>
<keyword evidence="6 8" id="KW-0067">ATP-binding</keyword>
<keyword evidence="10" id="KW-0472">Membrane</keyword>
<comment type="similarity">
    <text evidence="1 8">Belongs to the eukaryotic diacylglycerol kinase family.</text>
</comment>
<evidence type="ECO:0000256" key="4">
    <source>
        <dbReference type="ARBA" id="ARBA00022741"/>
    </source>
</evidence>
<dbReference type="Gene3D" id="3.40.50.10330">
    <property type="entry name" value="Probable inorganic polyphosphate/atp-NAD kinase, domain 1"/>
    <property type="match status" value="1"/>
</dbReference>